<evidence type="ECO:0000256" key="3">
    <source>
        <dbReference type="ARBA" id="ARBA00022801"/>
    </source>
</evidence>
<name>A0A4R3K4F1_9FIRM</name>
<accession>A0A4R3K4F1</accession>
<keyword evidence="4" id="KW-0788">Thiol protease</keyword>
<dbReference type="GO" id="GO:0008234">
    <property type="term" value="F:cysteine-type peptidase activity"/>
    <property type="evidence" value="ECO:0007669"/>
    <property type="project" value="UniProtKB-KW"/>
</dbReference>
<evidence type="ECO:0000313" key="7">
    <source>
        <dbReference type="Proteomes" id="UP000295188"/>
    </source>
</evidence>
<feature type="domain" description="NlpC/P60" evidence="5">
    <location>
        <begin position="1"/>
        <end position="129"/>
    </location>
</feature>
<protein>
    <submittedName>
        <fullName evidence="6">NlpC/P60 family protein</fullName>
    </submittedName>
</protein>
<dbReference type="Pfam" id="PF00877">
    <property type="entry name" value="NLPC_P60"/>
    <property type="match status" value="1"/>
</dbReference>
<organism evidence="6 7">
    <name type="scientific">Pectinatus cerevisiiphilus</name>
    <dbReference type="NCBI Taxonomy" id="86956"/>
    <lineage>
        <taxon>Bacteria</taxon>
        <taxon>Bacillati</taxon>
        <taxon>Bacillota</taxon>
        <taxon>Negativicutes</taxon>
        <taxon>Selenomonadales</taxon>
        <taxon>Selenomonadaceae</taxon>
        <taxon>Pectinatus</taxon>
    </lineage>
</organism>
<sequence>MQYTDLIGVPFKDGGRDKNGLDCWGLVKILLERQGYKYIQDYDISAFNIKDIHDELETNRHTWRKIEKPEVGCVILLANGCTAAANHVGIVVDDSRFIHAYARTGVCVSTLKRWQAHILGFYLPPEVIT</sequence>
<gene>
    <name evidence="6" type="ORF">EDC37_11450</name>
</gene>
<evidence type="ECO:0000313" key="6">
    <source>
        <dbReference type="EMBL" id="TCS77649.1"/>
    </source>
</evidence>
<comment type="similarity">
    <text evidence="1">Belongs to the peptidase C40 family.</text>
</comment>
<comment type="caution">
    <text evidence="6">The sequence shown here is derived from an EMBL/GenBank/DDBJ whole genome shotgun (WGS) entry which is preliminary data.</text>
</comment>
<evidence type="ECO:0000256" key="4">
    <source>
        <dbReference type="ARBA" id="ARBA00022807"/>
    </source>
</evidence>
<dbReference type="PROSITE" id="PS51935">
    <property type="entry name" value="NLPC_P60"/>
    <property type="match status" value="1"/>
</dbReference>
<keyword evidence="7" id="KW-1185">Reference proteome</keyword>
<evidence type="ECO:0000259" key="5">
    <source>
        <dbReference type="PROSITE" id="PS51935"/>
    </source>
</evidence>
<dbReference type="Proteomes" id="UP000295188">
    <property type="component" value="Unassembled WGS sequence"/>
</dbReference>
<dbReference type="AlphaFoldDB" id="A0A4R3K4F1"/>
<proteinExistence type="inferred from homology"/>
<reference evidence="6 7" key="1">
    <citation type="submission" date="2019-03" db="EMBL/GenBank/DDBJ databases">
        <title>Genomic Encyclopedia of Type Strains, Phase IV (KMG-IV): sequencing the most valuable type-strain genomes for metagenomic binning, comparative biology and taxonomic classification.</title>
        <authorList>
            <person name="Goeker M."/>
        </authorList>
    </citation>
    <scope>NUCLEOTIDE SEQUENCE [LARGE SCALE GENOMIC DNA]</scope>
    <source>
        <strain evidence="6 7">DSM 20467</strain>
    </source>
</reference>
<evidence type="ECO:0000256" key="2">
    <source>
        <dbReference type="ARBA" id="ARBA00022670"/>
    </source>
</evidence>
<evidence type="ECO:0000256" key="1">
    <source>
        <dbReference type="ARBA" id="ARBA00007074"/>
    </source>
</evidence>
<dbReference type="InterPro" id="IPR038765">
    <property type="entry name" value="Papain-like_cys_pep_sf"/>
</dbReference>
<keyword evidence="3" id="KW-0378">Hydrolase</keyword>
<dbReference type="EMBL" id="SMAA01000014">
    <property type="protein sequence ID" value="TCS77649.1"/>
    <property type="molecule type" value="Genomic_DNA"/>
</dbReference>
<dbReference type="InterPro" id="IPR000064">
    <property type="entry name" value="NLP_P60_dom"/>
</dbReference>
<dbReference type="GO" id="GO:0006508">
    <property type="term" value="P:proteolysis"/>
    <property type="evidence" value="ECO:0007669"/>
    <property type="project" value="UniProtKB-KW"/>
</dbReference>
<keyword evidence="2" id="KW-0645">Protease</keyword>
<dbReference type="SUPFAM" id="SSF54001">
    <property type="entry name" value="Cysteine proteinases"/>
    <property type="match status" value="1"/>
</dbReference>
<dbReference type="Gene3D" id="3.90.1720.10">
    <property type="entry name" value="endopeptidase domain like (from Nostoc punctiforme)"/>
    <property type="match status" value="1"/>
</dbReference>
<dbReference type="RefSeq" id="WP_165874493.1">
    <property type="nucleotide sequence ID" value="NZ_SMAA01000014.1"/>
</dbReference>